<evidence type="ECO:0000256" key="3">
    <source>
        <dbReference type="ARBA" id="ARBA00022793"/>
    </source>
</evidence>
<dbReference type="Pfam" id="PF00282">
    <property type="entry name" value="Pyridoxal_deC"/>
    <property type="match status" value="2"/>
</dbReference>
<evidence type="ECO:0000256" key="2">
    <source>
        <dbReference type="ARBA" id="ARBA00009533"/>
    </source>
</evidence>
<dbReference type="AlphaFoldDB" id="A0AAV8YD57"/>
<proteinExistence type="inferred from homology"/>
<accession>A0AAV8YD57</accession>
<dbReference type="GO" id="GO:0005737">
    <property type="term" value="C:cytoplasm"/>
    <property type="evidence" value="ECO:0007669"/>
    <property type="project" value="TreeGrafter"/>
</dbReference>
<comment type="similarity">
    <text evidence="2 6">Belongs to the group II decarboxylase family.</text>
</comment>
<evidence type="ECO:0000313" key="8">
    <source>
        <dbReference type="Proteomes" id="UP001162162"/>
    </source>
</evidence>
<dbReference type="EMBL" id="JAPWTK010000120">
    <property type="protein sequence ID" value="KAJ8949308.1"/>
    <property type="molecule type" value="Genomic_DNA"/>
</dbReference>
<organism evidence="7 8">
    <name type="scientific">Aromia moschata</name>
    <dbReference type="NCBI Taxonomy" id="1265417"/>
    <lineage>
        <taxon>Eukaryota</taxon>
        <taxon>Metazoa</taxon>
        <taxon>Ecdysozoa</taxon>
        <taxon>Arthropoda</taxon>
        <taxon>Hexapoda</taxon>
        <taxon>Insecta</taxon>
        <taxon>Pterygota</taxon>
        <taxon>Neoptera</taxon>
        <taxon>Endopterygota</taxon>
        <taxon>Coleoptera</taxon>
        <taxon>Polyphaga</taxon>
        <taxon>Cucujiformia</taxon>
        <taxon>Chrysomeloidea</taxon>
        <taxon>Cerambycidae</taxon>
        <taxon>Cerambycinae</taxon>
        <taxon>Callichromatini</taxon>
        <taxon>Aromia</taxon>
    </lineage>
</organism>
<name>A0AAV8YD57_9CUCU</name>
<evidence type="ECO:0000313" key="7">
    <source>
        <dbReference type="EMBL" id="KAJ8949308.1"/>
    </source>
</evidence>
<protein>
    <recommendedName>
        <fullName evidence="9">Cysteine sulfinic acid decarboxylase</fullName>
    </recommendedName>
</protein>
<dbReference type="GO" id="GO:0016831">
    <property type="term" value="F:carboxy-lyase activity"/>
    <property type="evidence" value="ECO:0007669"/>
    <property type="project" value="UniProtKB-KW"/>
</dbReference>
<dbReference type="Proteomes" id="UP001162162">
    <property type="component" value="Unassembled WGS sequence"/>
</dbReference>
<dbReference type="InterPro" id="IPR002129">
    <property type="entry name" value="PyrdxlP-dep_de-COase"/>
</dbReference>
<dbReference type="Gene3D" id="3.90.1150.170">
    <property type="match status" value="2"/>
</dbReference>
<dbReference type="InterPro" id="IPR015424">
    <property type="entry name" value="PyrdxlP-dep_Trfase"/>
</dbReference>
<evidence type="ECO:0008006" key="9">
    <source>
        <dbReference type="Google" id="ProtNLM"/>
    </source>
</evidence>
<comment type="caution">
    <text evidence="7">The sequence shown here is derived from an EMBL/GenBank/DDBJ whole genome shotgun (WGS) entry which is preliminary data.</text>
</comment>
<keyword evidence="4 6" id="KW-0663">Pyridoxal phosphate</keyword>
<evidence type="ECO:0000256" key="4">
    <source>
        <dbReference type="ARBA" id="ARBA00022898"/>
    </source>
</evidence>
<dbReference type="PANTHER" id="PTHR45677">
    <property type="entry name" value="GLUTAMATE DECARBOXYLASE-RELATED"/>
    <property type="match status" value="1"/>
</dbReference>
<keyword evidence="8" id="KW-1185">Reference proteome</keyword>
<dbReference type="GO" id="GO:0019752">
    <property type="term" value="P:carboxylic acid metabolic process"/>
    <property type="evidence" value="ECO:0007669"/>
    <property type="project" value="InterPro"/>
</dbReference>
<keyword evidence="3" id="KW-0210">Decarboxylase</keyword>
<dbReference type="SUPFAM" id="SSF53383">
    <property type="entry name" value="PLP-dependent transferases"/>
    <property type="match status" value="1"/>
</dbReference>
<dbReference type="InterPro" id="IPR015421">
    <property type="entry name" value="PyrdxlP-dep_Trfase_major"/>
</dbReference>
<sequence length="442" mass="50455">MPATDKTDIQCVVAEEPAAYSDAIASSDEDTPYTKVSEVTNGLKTVRIPKQTASFESLPSKKNHEAFIRTCVDVLLKEAVFEGTSRHNKVVDFHNPEELEKLFDFGLRNDPSTHDALVKLLKDTVQYSVKTGHPYFVNQLFSSLDAYGLVGQWLTDSLNPSVYTYEVTPVFTLMEETVLREMRRIVGFEEGRGDGIFCPGGSMANGYAINCARYKFLPDVKTKGLHSLPRLVLFTSEDAHYSVSKMAAFLGIGTDNVYLVKTDARGRMDVDHLEQEVKRSISEGWRPLYGQRHCRDDGDKHVQCGRRVDVLKFWFMWKAKGTSGLEQHIDKVFENAKFFVDTIMHRPGFELVVDEPECTNICFWYVPPSLRGAKSHPDYVERLHKVAPKIKERMMKEGTMMVTYQAVKRHPNFFRIVFQNSGLEKSDMLYLIEEFERLGKDL</sequence>
<dbReference type="Gene3D" id="3.40.640.10">
    <property type="entry name" value="Type I PLP-dependent aspartate aminotransferase-like (Major domain)"/>
    <property type="match status" value="1"/>
</dbReference>
<reference evidence="7" key="1">
    <citation type="journal article" date="2023" name="Insect Mol. Biol.">
        <title>Genome sequencing provides insights into the evolution of gene families encoding plant cell wall-degrading enzymes in longhorned beetles.</title>
        <authorList>
            <person name="Shin N.R."/>
            <person name="Okamura Y."/>
            <person name="Kirsch R."/>
            <person name="Pauchet Y."/>
        </authorList>
    </citation>
    <scope>NUCLEOTIDE SEQUENCE</scope>
    <source>
        <strain evidence="7">AMC_N1</strain>
    </source>
</reference>
<keyword evidence="5 6" id="KW-0456">Lyase</keyword>
<evidence type="ECO:0000256" key="6">
    <source>
        <dbReference type="RuleBase" id="RU000382"/>
    </source>
</evidence>
<evidence type="ECO:0000256" key="1">
    <source>
        <dbReference type="ARBA" id="ARBA00001933"/>
    </source>
</evidence>
<dbReference type="PANTHER" id="PTHR45677:SF12">
    <property type="entry name" value="BLACK, ISOFORM A"/>
    <property type="match status" value="1"/>
</dbReference>
<evidence type="ECO:0000256" key="5">
    <source>
        <dbReference type="ARBA" id="ARBA00023239"/>
    </source>
</evidence>
<gene>
    <name evidence="7" type="ORF">NQ318_006733</name>
</gene>
<comment type="cofactor">
    <cofactor evidence="1 6">
        <name>pyridoxal 5'-phosphate</name>
        <dbReference type="ChEBI" id="CHEBI:597326"/>
    </cofactor>
</comment>
<dbReference type="GO" id="GO:0030170">
    <property type="term" value="F:pyridoxal phosphate binding"/>
    <property type="evidence" value="ECO:0007669"/>
    <property type="project" value="InterPro"/>
</dbReference>